<keyword evidence="4" id="KW-1185">Reference proteome</keyword>
<dbReference type="CTD" id="20209677"/>
<evidence type="ECO:0000313" key="4">
    <source>
        <dbReference type="Proteomes" id="UP000015101"/>
    </source>
</evidence>
<dbReference type="RefSeq" id="XP_009012173.1">
    <property type="nucleotide sequence ID" value="XM_009013925.1"/>
</dbReference>
<dbReference type="EMBL" id="AMQM01010806">
    <property type="status" value="NOT_ANNOTATED_CDS"/>
    <property type="molecule type" value="Genomic_DNA"/>
</dbReference>
<dbReference type="EnsemblMetazoa" id="HelroT184567">
    <property type="protein sequence ID" value="HelroP184567"/>
    <property type="gene ID" value="HelroG184567"/>
</dbReference>
<sequence length="163" mass="17946">MLNNEDFHNDKKDAGDMGSGHTVTALYEIIPAGVESAYLNKVDDLKYQKSAEVATSSDELVTIKLRYKQPDSETSRLFEVPVRNAATPLANTSNNFRFAAAVAEWGLLLRGSEFKGEASYNQVIDLAKGAIVKDPEGYRAEFVRLVKLAQSLDTSKTVAKKDE</sequence>
<gene>
    <name evidence="3" type="primary">20209677</name>
    <name evidence="2" type="ORF">HELRODRAFT_184567</name>
</gene>
<dbReference type="GeneID" id="20209677"/>
<reference evidence="3" key="3">
    <citation type="submission" date="2015-06" db="UniProtKB">
        <authorList>
            <consortium name="EnsemblMetazoa"/>
        </authorList>
    </citation>
    <scope>IDENTIFICATION</scope>
</reference>
<dbReference type="InterPro" id="IPR021908">
    <property type="entry name" value="YfbK_C"/>
</dbReference>
<reference evidence="2 4" key="2">
    <citation type="journal article" date="2013" name="Nature">
        <title>Insights into bilaterian evolution from three spiralian genomes.</title>
        <authorList>
            <person name="Simakov O."/>
            <person name="Marletaz F."/>
            <person name="Cho S.J."/>
            <person name="Edsinger-Gonzales E."/>
            <person name="Havlak P."/>
            <person name="Hellsten U."/>
            <person name="Kuo D.H."/>
            <person name="Larsson T."/>
            <person name="Lv J."/>
            <person name="Arendt D."/>
            <person name="Savage R."/>
            <person name="Osoegawa K."/>
            <person name="de Jong P."/>
            <person name="Grimwood J."/>
            <person name="Chapman J.A."/>
            <person name="Shapiro H."/>
            <person name="Aerts A."/>
            <person name="Otillar R.P."/>
            <person name="Terry A.Y."/>
            <person name="Boore J.L."/>
            <person name="Grigoriev I.V."/>
            <person name="Lindberg D.R."/>
            <person name="Seaver E.C."/>
            <person name="Weisblat D.A."/>
            <person name="Putnam N.H."/>
            <person name="Rokhsar D.S."/>
        </authorList>
    </citation>
    <scope>NUCLEOTIDE SEQUENCE</scope>
</reference>
<dbReference type="EMBL" id="KB095923">
    <property type="protein sequence ID" value="ESO09729.1"/>
    <property type="molecule type" value="Genomic_DNA"/>
</dbReference>
<dbReference type="HOGENOM" id="CLU_1628842_0_0_1"/>
<reference evidence="4" key="1">
    <citation type="submission" date="2012-12" db="EMBL/GenBank/DDBJ databases">
        <authorList>
            <person name="Hellsten U."/>
            <person name="Grimwood J."/>
            <person name="Chapman J.A."/>
            <person name="Shapiro H."/>
            <person name="Aerts A."/>
            <person name="Otillar R.P."/>
            <person name="Terry A.Y."/>
            <person name="Boore J.L."/>
            <person name="Simakov O."/>
            <person name="Marletaz F."/>
            <person name="Cho S.-J."/>
            <person name="Edsinger-Gonzales E."/>
            <person name="Havlak P."/>
            <person name="Kuo D.-H."/>
            <person name="Larsson T."/>
            <person name="Lv J."/>
            <person name="Arendt D."/>
            <person name="Savage R."/>
            <person name="Osoegawa K."/>
            <person name="de Jong P."/>
            <person name="Lindberg D.R."/>
            <person name="Seaver E.C."/>
            <person name="Weisblat D.A."/>
            <person name="Putnam N.H."/>
            <person name="Grigoriev I.V."/>
            <person name="Rokhsar D.S."/>
        </authorList>
    </citation>
    <scope>NUCLEOTIDE SEQUENCE</scope>
</reference>
<dbReference type="Proteomes" id="UP000015101">
    <property type="component" value="Unassembled WGS sequence"/>
</dbReference>
<dbReference type="OrthoDB" id="299997at2759"/>
<dbReference type="KEGG" id="hro:HELRODRAFT_184567"/>
<evidence type="ECO:0000259" key="1">
    <source>
        <dbReference type="Pfam" id="PF12034"/>
    </source>
</evidence>
<dbReference type="Pfam" id="PF12034">
    <property type="entry name" value="YfbK_C"/>
    <property type="match status" value="1"/>
</dbReference>
<accession>T1FLH8</accession>
<name>T1FLH8_HELRO</name>
<evidence type="ECO:0000313" key="3">
    <source>
        <dbReference type="EnsemblMetazoa" id="HelroP184567"/>
    </source>
</evidence>
<evidence type="ECO:0000313" key="2">
    <source>
        <dbReference type="EMBL" id="ESO09729.1"/>
    </source>
</evidence>
<protein>
    <recommendedName>
        <fullName evidence="1">Uncharacterized protein YfbK C-terminal domain-containing protein</fullName>
    </recommendedName>
</protein>
<dbReference type="AlphaFoldDB" id="T1FLH8"/>
<proteinExistence type="predicted"/>
<organism evidence="3 4">
    <name type="scientific">Helobdella robusta</name>
    <name type="common">Californian leech</name>
    <dbReference type="NCBI Taxonomy" id="6412"/>
    <lineage>
        <taxon>Eukaryota</taxon>
        <taxon>Metazoa</taxon>
        <taxon>Spiralia</taxon>
        <taxon>Lophotrochozoa</taxon>
        <taxon>Annelida</taxon>
        <taxon>Clitellata</taxon>
        <taxon>Hirudinea</taxon>
        <taxon>Rhynchobdellida</taxon>
        <taxon>Glossiphoniidae</taxon>
        <taxon>Helobdella</taxon>
    </lineage>
</organism>
<dbReference type="InParanoid" id="T1FLH8"/>
<feature type="domain" description="Uncharacterized protein YfbK C-terminal" evidence="1">
    <location>
        <begin position="1"/>
        <end position="152"/>
    </location>
</feature>